<evidence type="ECO:0000256" key="5">
    <source>
        <dbReference type="SAM" id="Phobius"/>
    </source>
</evidence>
<keyword evidence="4 5" id="KW-0472">Membrane</keyword>
<evidence type="ECO:0000313" key="6">
    <source>
        <dbReference type="EMBL" id="WRS38666.1"/>
    </source>
</evidence>
<feature type="transmembrane region" description="Helical" evidence="5">
    <location>
        <begin position="148"/>
        <end position="165"/>
    </location>
</feature>
<evidence type="ECO:0000256" key="1">
    <source>
        <dbReference type="ARBA" id="ARBA00004141"/>
    </source>
</evidence>
<dbReference type="InterPro" id="IPR059112">
    <property type="entry name" value="CysZ/EI24"/>
</dbReference>
<proteinExistence type="predicted"/>
<evidence type="ECO:0000256" key="4">
    <source>
        <dbReference type="ARBA" id="ARBA00023136"/>
    </source>
</evidence>
<feature type="transmembrane region" description="Helical" evidence="5">
    <location>
        <begin position="121"/>
        <end position="142"/>
    </location>
</feature>
<accession>A0ABZ1CIH2</accession>
<gene>
    <name evidence="6" type="ORF">VA613_11725</name>
</gene>
<evidence type="ECO:0000256" key="3">
    <source>
        <dbReference type="ARBA" id="ARBA00022989"/>
    </source>
</evidence>
<comment type="subcellular location">
    <subcellularLocation>
        <location evidence="1">Membrane</location>
        <topology evidence="1">Multi-pass membrane protein</topology>
    </subcellularLocation>
</comment>
<evidence type="ECO:0000313" key="7">
    <source>
        <dbReference type="Proteomes" id="UP001334732"/>
    </source>
</evidence>
<organism evidence="6 7">
    <name type="scientific">Thiobacillus sedimenti</name>
    <dbReference type="NCBI Taxonomy" id="3110231"/>
    <lineage>
        <taxon>Bacteria</taxon>
        <taxon>Pseudomonadati</taxon>
        <taxon>Pseudomonadota</taxon>
        <taxon>Betaproteobacteria</taxon>
        <taxon>Nitrosomonadales</taxon>
        <taxon>Thiobacillaceae</taxon>
        <taxon>Thiobacillus</taxon>
    </lineage>
</organism>
<keyword evidence="2 5" id="KW-0812">Transmembrane</keyword>
<evidence type="ECO:0000256" key="2">
    <source>
        <dbReference type="ARBA" id="ARBA00022692"/>
    </source>
</evidence>
<keyword evidence="3 5" id="KW-1133">Transmembrane helix</keyword>
<feature type="transmembrane region" description="Helical" evidence="5">
    <location>
        <begin position="70"/>
        <end position="100"/>
    </location>
</feature>
<sequence length="241" mass="26407">MTAVLDALAHALRDLFRPRVLWVVVWPMLLAGFIWIVLAVAFWSTFSGWIALGLDKLGVQAWLTGLEPSWIANAIQAVLHLLLFVPLVYVTALVITALFGMPPLIRLVAEQRFPALERKRGGSLVGSLGSAVVAVLLFIGLWVVTLPLWFLGAGVIVPFIAAAYLNQRLFRYDAVAEHASAAEMRALFREERGGWWSLGLLTGLVQFVPLLNLLGPVFAALAFIHYGLAQLAQRRKDSAAA</sequence>
<protein>
    <submittedName>
        <fullName evidence="6">EI24 domain-containing protein</fullName>
    </submittedName>
</protein>
<dbReference type="RefSeq" id="WP_324779198.1">
    <property type="nucleotide sequence ID" value="NZ_CP141769.1"/>
</dbReference>
<keyword evidence="7" id="KW-1185">Reference proteome</keyword>
<name>A0ABZ1CIH2_9PROT</name>
<reference evidence="6 7" key="1">
    <citation type="submission" date="2023-12" db="EMBL/GenBank/DDBJ databases">
        <title>Thiobacillus sedimentum sp. nov., a chemolithoautotrophic sulfur-oxidizing bacterium isolated from freshwater sediment.</title>
        <authorList>
            <person name="Luo J."/>
            <person name="Dai C."/>
        </authorList>
    </citation>
    <scope>NUCLEOTIDE SEQUENCE [LARGE SCALE GENOMIC DNA]</scope>
    <source>
        <strain evidence="6 7">SCUT-2</strain>
    </source>
</reference>
<feature type="transmembrane region" description="Helical" evidence="5">
    <location>
        <begin position="195"/>
        <end position="228"/>
    </location>
</feature>
<feature type="transmembrane region" description="Helical" evidence="5">
    <location>
        <begin position="20"/>
        <end position="50"/>
    </location>
</feature>
<dbReference type="EMBL" id="CP141769">
    <property type="protein sequence ID" value="WRS38666.1"/>
    <property type="molecule type" value="Genomic_DNA"/>
</dbReference>
<dbReference type="Proteomes" id="UP001334732">
    <property type="component" value="Chromosome"/>
</dbReference>
<dbReference type="Pfam" id="PF07264">
    <property type="entry name" value="EI24"/>
    <property type="match status" value="1"/>
</dbReference>